<dbReference type="InterPro" id="IPR036249">
    <property type="entry name" value="Thioredoxin-like_sf"/>
</dbReference>
<evidence type="ECO:0000256" key="1">
    <source>
        <dbReference type="ARBA" id="ARBA00005791"/>
    </source>
</evidence>
<evidence type="ECO:0000256" key="3">
    <source>
        <dbReference type="ARBA" id="ARBA00022729"/>
    </source>
</evidence>
<keyword evidence="7" id="KW-1133">Transmembrane helix</keyword>
<keyword evidence="6" id="KW-0676">Redox-active center</keyword>
<dbReference type="Proteomes" id="UP000232412">
    <property type="component" value="Unassembled WGS sequence"/>
</dbReference>
<keyword evidence="10" id="KW-1185">Reference proteome</keyword>
<dbReference type="EMBL" id="FRFC01000004">
    <property type="protein sequence ID" value="SHO46635.1"/>
    <property type="molecule type" value="Genomic_DNA"/>
</dbReference>
<dbReference type="PROSITE" id="PS51352">
    <property type="entry name" value="THIOREDOXIN_2"/>
    <property type="match status" value="1"/>
</dbReference>
<evidence type="ECO:0000313" key="9">
    <source>
        <dbReference type="EMBL" id="SHO46635.1"/>
    </source>
</evidence>
<evidence type="ECO:0000256" key="2">
    <source>
        <dbReference type="ARBA" id="ARBA00007787"/>
    </source>
</evidence>
<evidence type="ECO:0000256" key="5">
    <source>
        <dbReference type="ARBA" id="ARBA00023157"/>
    </source>
</evidence>
<accession>A0A2H1EI18</accession>
<evidence type="ECO:0000256" key="6">
    <source>
        <dbReference type="ARBA" id="ARBA00023284"/>
    </source>
</evidence>
<keyword evidence="7" id="KW-0812">Transmembrane</keyword>
<feature type="domain" description="Thioredoxin" evidence="8">
    <location>
        <begin position="32"/>
        <end position="236"/>
    </location>
</feature>
<gene>
    <name evidence="9" type="ORF">NSIN_30219</name>
</gene>
<dbReference type="OrthoDB" id="15256at2157"/>
<feature type="transmembrane region" description="Helical" evidence="7">
    <location>
        <begin position="7"/>
        <end position="29"/>
    </location>
</feature>
<evidence type="ECO:0000313" key="10">
    <source>
        <dbReference type="Proteomes" id="UP000232412"/>
    </source>
</evidence>
<proteinExistence type="inferred from homology"/>
<protein>
    <submittedName>
        <fullName evidence="9">DSBA oxidoreductase</fullName>
    </submittedName>
</protein>
<comment type="similarity">
    <text evidence="2">Belongs to the glutaredoxin family.</text>
</comment>
<dbReference type="PANTHER" id="PTHR13887:SF14">
    <property type="entry name" value="DISULFIDE BOND FORMATION PROTEIN D"/>
    <property type="match status" value="1"/>
</dbReference>
<evidence type="ECO:0000256" key="4">
    <source>
        <dbReference type="ARBA" id="ARBA00023002"/>
    </source>
</evidence>
<dbReference type="Gene3D" id="3.40.30.10">
    <property type="entry name" value="Glutaredoxin"/>
    <property type="match status" value="1"/>
</dbReference>
<dbReference type="SUPFAM" id="SSF52833">
    <property type="entry name" value="Thioredoxin-like"/>
    <property type="match status" value="1"/>
</dbReference>
<name>A0A2H1EI18_9ARCH</name>
<evidence type="ECO:0000256" key="7">
    <source>
        <dbReference type="SAM" id="Phobius"/>
    </source>
</evidence>
<organism evidence="9 10">
    <name type="scientific">Nitrosotalea sinensis</name>
    <dbReference type="NCBI Taxonomy" id="1499975"/>
    <lineage>
        <taxon>Archaea</taxon>
        <taxon>Nitrososphaerota</taxon>
        <taxon>Nitrososphaeria</taxon>
        <taxon>Nitrosotaleales</taxon>
        <taxon>Nitrosotaleaceae</taxon>
        <taxon>Nitrosotalea</taxon>
    </lineage>
</organism>
<keyword evidence="4" id="KW-0560">Oxidoreductase</keyword>
<dbReference type="PANTHER" id="PTHR13887">
    <property type="entry name" value="GLUTATHIONE S-TRANSFERASE KAPPA"/>
    <property type="match status" value="1"/>
</dbReference>
<dbReference type="Pfam" id="PF13462">
    <property type="entry name" value="Thioredoxin_4"/>
    <property type="match status" value="1"/>
</dbReference>
<dbReference type="AlphaFoldDB" id="A0A2H1EI18"/>
<keyword evidence="5" id="KW-1015">Disulfide bond</keyword>
<dbReference type="RefSeq" id="WP_177346295.1">
    <property type="nucleotide sequence ID" value="NZ_FRFC01000004.1"/>
</dbReference>
<dbReference type="InterPro" id="IPR013766">
    <property type="entry name" value="Thioredoxin_domain"/>
</dbReference>
<sequence length="237" mass="25836">MKIHLPSVGIGVGAVIGIAFVVLLLGHAFEKPSTQIPGTSFTVTPAQGNMTQASVNFLVDNTSPILGSKDAPITMIEFGDYQCFYCNKFYHTIEPDIVKNYINTGKVRMVFKDFVIIGQDSVNAAHAAHCAQEQGKFWEYHDALYDNWAGENTGWASSNNLTSFATKVGLNGTQFSNCMSQSRYLPMIQGSMSDAKGLGLTGTPDFFIVAPDHSITKIVGAQPYEVFDNLFKSKLNS</sequence>
<dbReference type="GO" id="GO:0016491">
    <property type="term" value="F:oxidoreductase activity"/>
    <property type="evidence" value="ECO:0007669"/>
    <property type="project" value="UniProtKB-KW"/>
</dbReference>
<dbReference type="InterPro" id="IPR012336">
    <property type="entry name" value="Thioredoxin-like_fold"/>
</dbReference>
<keyword evidence="7" id="KW-0472">Membrane</keyword>
<evidence type="ECO:0000259" key="8">
    <source>
        <dbReference type="PROSITE" id="PS51352"/>
    </source>
</evidence>
<keyword evidence="3" id="KW-0732">Signal</keyword>
<reference evidence="10" key="1">
    <citation type="submission" date="2016-12" db="EMBL/GenBank/DDBJ databases">
        <authorList>
            <person name="Herbold C."/>
        </authorList>
    </citation>
    <scope>NUCLEOTIDE SEQUENCE [LARGE SCALE GENOMIC DNA]</scope>
</reference>
<comment type="similarity">
    <text evidence="1">Belongs to the thioredoxin family. DsbA subfamily.</text>
</comment>